<comment type="caution">
    <text evidence="9">The sequence shown here is derived from an EMBL/GenBank/DDBJ whole genome shotgun (WGS) entry which is preliminary data.</text>
</comment>
<evidence type="ECO:0000256" key="2">
    <source>
        <dbReference type="ARBA" id="ARBA00022692"/>
    </source>
</evidence>
<dbReference type="PANTHER" id="PTHR22776:SF49">
    <property type="entry name" value="MARVEL DOMAIN-CONTAINING PROTEIN"/>
    <property type="match status" value="1"/>
</dbReference>
<organism evidence="9 10">
    <name type="scientific">Paragonimus heterotremus</name>
    <dbReference type="NCBI Taxonomy" id="100268"/>
    <lineage>
        <taxon>Eukaryota</taxon>
        <taxon>Metazoa</taxon>
        <taxon>Spiralia</taxon>
        <taxon>Lophotrochozoa</taxon>
        <taxon>Platyhelminthes</taxon>
        <taxon>Trematoda</taxon>
        <taxon>Digenea</taxon>
        <taxon>Plagiorchiida</taxon>
        <taxon>Troglotremata</taxon>
        <taxon>Troglotrematidae</taxon>
        <taxon>Paragonimus</taxon>
    </lineage>
</organism>
<keyword evidence="10" id="KW-1185">Reference proteome</keyword>
<feature type="transmembrane region" description="Helical" evidence="7">
    <location>
        <begin position="39"/>
        <end position="59"/>
    </location>
</feature>
<dbReference type="GO" id="GO:0016020">
    <property type="term" value="C:membrane"/>
    <property type="evidence" value="ECO:0007669"/>
    <property type="project" value="UniProtKB-SubCell"/>
</dbReference>
<comment type="subcellular location">
    <subcellularLocation>
        <location evidence="1">Membrane</location>
        <topology evidence="1">Multi-pass membrane protein</topology>
    </subcellularLocation>
</comment>
<feature type="transmembrane region" description="Helical" evidence="7">
    <location>
        <begin position="97"/>
        <end position="118"/>
    </location>
</feature>
<accession>A0A8J4TJ69</accession>
<evidence type="ECO:0000256" key="3">
    <source>
        <dbReference type="ARBA" id="ARBA00022989"/>
    </source>
</evidence>
<name>A0A8J4TJ69_9TREM</name>
<dbReference type="InterPro" id="IPR008253">
    <property type="entry name" value="Marvel"/>
</dbReference>
<evidence type="ECO:0000259" key="8">
    <source>
        <dbReference type="PROSITE" id="PS51225"/>
    </source>
</evidence>
<feature type="transmembrane region" description="Helical" evidence="7">
    <location>
        <begin position="124"/>
        <end position="145"/>
    </location>
</feature>
<protein>
    <submittedName>
        <fullName evidence="9">Marvel-containing potential lipid raft-associated protein</fullName>
    </submittedName>
</protein>
<dbReference type="InterPro" id="IPR050578">
    <property type="entry name" value="MARVEL-CKLF_proteins"/>
</dbReference>
<dbReference type="Proteomes" id="UP000748531">
    <property type="component" value="Unassembled WGS sequence"/>
</dbReference>
<sequence>MDRVPQTYETTYETRTVEPESSAIVNVAFVKSLGGILKLCEIIISCIVLICVASAYTWSYHSSGGWVNFVAAFTLILAGLFYIFYLFHLIRRLRGPWVIIEFSFLVISTFIWFIAFIVSAAMHVFGSGAIAAAVFSLAAFGVYVAELVTRFRVARQANGFRITMTGVTTTTATPGGYPHMVPSTTPTVSAPVHNPNETRLGFHGAYPSDTQPQHSDEGYVMP</sequence>
<feature type="domain" description="MARVEL" evidence="8">
    <location>
        <begin position="29"/>
        <end position="155"/>
    </location>
</feature>
<dbReference type="PANTHER" id="PTHR22776">
    <property type="entry name" value="MARVEL-CONTAINING POTENTIAL LIPID RAFT-ASSOCIATED PROTEIN"/>
    <property type="match status" value="1"/>
</dbReference>
<evidence type="ECO:0000313" key="10">
    <source>
        <dbReference type="Proteomes" id="UP000748531"/>
    </source>
</evidence>
<evidence type="ECO:0000256" key="7">
    <source>
        <dbReference type="SAM" id="Phobius"/>
    </source>
</evidence>
<feature type="transmembrane region" description="Helical" evidence="7">
    <location>
        <begin position="65"/>
        <end position="85"/>
    </location>
</feature>
<keyword evidence="2 5" id="KW-0812">Transmembrane</keyword>
<evidence type="ECO:0000256" key="4">
    <source>
        <dbReference type="ARBA" id="ARBA00023136"/>
    </source>
</evidence>
<evidence type="ECO:0000256" key="1">
    <source>
        <dbReference type="ARBA" id="ARBA00004141"/>
    </source>
</evidence>
<reference evidence="9" key="1">
    <citation type="submission" date="2019-05" db="EMBL/GenBank/DDBJ databases">
        <title>Annotation for the trematode Paragonimus heterotremus.</title>
        <authorList>
            <person name="Choi Y.-J."/>
        </authorList>
    </citation>
    <scope>NUCLEOTIDE SEQUENCE</scope>
    <source>
        <strain evidence="9">LC</strain>
    </source>
</reference>
<dbReference type="EMBL" id="LUCH01003493">
    <property type="protein sequence ID" value="KAF5400064.1"/>
    <property type="molecule type" value="Genomic_DNA"/>
</dbReference>
<evidence type="ECO:0000256" key="5">
    <source>
        <dbReference type="PROSITE-ProRule" id="PRU00581"/>
    </source>
</evidence>
<keyword evidence="3 7" id="KW-1133">Transmembrane helix</keyword>
<evidence type="ECO:0000256" key="6">
    <source>
        <dbReference type="SAM" id="MobiDB-lite"/>
    </source>
</evidence>
<gene>
    <name evidence="9" type="ORF">PHET_06718</name>
</gene>
<dbReference type="OrthoDB" id="10028364at2759"/>
<dbReference type="AlphaFoldDB" id="A0A8J4TJ69"/>
<feature type="region of interest" description="Disordered" evidence="6">
    <location>
        <begin position="203"/>
        <end position="222"/>
    </location>
</feature>
<evidence type="ECO:0000313" key="9">
    <source>
        <dbReference type="EMBL" id="KAF5400064.1"/>
    </source>
</evidence>
<dbReference type="Pfam" id="PF01284">
    <property type="entry name" value="MARVEL"/>
    <property type="match status" value="1"/>
</dbReference>
<dbReference type="PROSITE" id="PS51225">
    <property type="entry name" value="MARVEL"/>
    <property type="match status" value="1"/>
</dbReference>
<proteinExistence type="predicted"/>
<keyword evidence="4 5" id="KW-0472">Membrane</keyword>